<evidence type="ECO:0000256" key="5">
    <source>
        <dbReference type="ARBA" id="ARBA00023244"/>
    </source>
</evidence>
<dbReference type="PROSITE" id="PS00533">
    <property type="entry name" value="PORPHOBILINOGEN_DEAM"/>
    <property type="match status" value="1"/>
</dbReference>
<dbReference type="NCBIfam" id="TIGR00212">
    <property type="entry name" value="hemC"/>
    <property type="match status" value="1"/>
</dbReference>
<dbReference type="PANTHER" id="PTHR11557:SF0">
    <property type="entry name" value="PORPHOBILINOGEN DEAMINASE"/>
    <property type="match status" value="1"/>
</dbReference>
<organism evidence="10 11">
    <name type="scientific">Kocuria rosea subsp. polaris</name>
    <dbReference type="NCBI Taxonomy" id="136273"/>
    <lineage>
        <taxon>Bacteria</taxon>
        <taxon>Bacillati</taxon>
        <taxon>Actinomycetota</taxon>
        <taxon>Actinomycetes</taxon>
        <taxon>Micrococcales</taxon>
        <taxon>Micrococcaceae</taxon>
        <taxon>Kocuria</taxon>
    </lineage>
</organism>
<dbReference type="GO" id="GO:0005737">
    <property type="term" value="C:cytoplasm"/>
    <property type="evidence" value="ECO:0007669"/>
    <property type="project" value="UniProtKB-UniRule"/>
</dbReference>
<dbReference type="EMBL" id="LQBK01000033">
    <property type="protein sequence ID" value="KUG55585.1"/>
    <property type="molecule type" value="Genomic_DNA"/>
</dbReference>
<dbReference type="PANTHER" id="PTHR11557">
    <property type="entry name" value="PORPHOBILINOGEN DEAMINASE"/>
    <property type="match status" value="1"/>
</dbReference>
<evidence type="ECO:0000256" key="2">
    <source>
        <dbReference type="ARBA" id="ARBA00005638"/>
    </source>
</evidence>
<dbReference type="InterPro" id="IPR022417">
    <property type="entry name" value="Porphobilin_deaminase_N"/>
</dbReference>
<feature type="domain" description="Porphobilinogen deaminase C-terminal" evidence="9">
    <location>
        <begin position="233"/>
        <end position="305"/>
    </location>
</feature>
<feature type="domain" description="Porphobilinogen deaminase N-terminal" evidence="8">
    <location>
        <begin position="11"/>
        <end position="213"/>
    </location>
</feature>
<proteinExistence type="inferred from homology"/>
<protein>
    <recommendedName>
        <fullName evidence="7">Porphobilinogen deaminase</fullName>
        <shortName evidence="7">PBG</shortName>
        <ecNumber evidence="7">2.5.1.61</ecNumber>
    </recommendedName>
    <alternativeName>
        <fullName evidence="7">Hydroxymethylbilane synthase</fullName>
        <shortName evidence="7">HMBS</shortName>
    </alternativeName>
    <alternativeName>
        <fullName evidence="7">Pre-uroporphyrinogen synthase</fullName>
    </alternativeName>
</protein>
<reference evidence="11" key="1">
    <citation type="submission" date="2015-12" db="EMBL/GenBank/DDBJ databases">
        <authorList>
            <person name="Nair G.R."/>
            <person name="Kaur G."/>
            <person name="Mayilraj S."/>
        </authorList>
    </citation>
    <scope>NUCLEOTIDE SEQUENCE [LARGE SCALE GENOMIC DNA]</scope>
    <source>
        <strain evidence="11">CD08_4</strain>
    </source>
</reference>
<evidence type="ECO:0000313" key="10">
    <source>
        <dbReference type="EMBL" id="KUG55585.1"/>
    </source>
</evidence>
<dbReference type="InterPro" id="IPR022418">
    <property type="entry name" value="Porphobilinogen_deaminase_C"/>
</dbReference>
<dbReference type="PRINTS" id="PR00151">
    <property type="entry name" value="PORPHBDMNASE"/>
</dbReference>
<evidence type="ECO:0000256" key="1">
    <source>
        <dbReference type="ARBA" id="ARBA00002869"/>
    </source>
</evidence>
<dbReference type="Pfam" id="PF03900">
    <property type="entry name" value="Porphobil_deamC"/>
    <property type="match status" value="1"/>
</dbReference>
<dbReference type="AlphaFoldDB" id="A0A0W8I853"/>
<accession>A0A0W8I853</accession>
<gene>
    <name evidence="7" type="primary">hemC</name>
    <name evidence="10" type="ORF">AVL61_05315</name>
</gene>
<comment type="subunit">
    <text evidence="3 7">Monomer.</text>
</comment>
<name>A0A0W8I853_KOCRO</name>
<comment type="catalytic activity">
    <reaction evidence="6 7">
        <text>4 porphobilinogen + H2O = hydroxymethylbilane + 4 NH4(+)</text>
        <dbReference type="Rhea" id="RHEA:13185"/>
        <dbReference type="ChEBI" id="CHEBI:15377"/>
        <dbReference type="ChEBI" id="CHEBI:28938"/>
        <dbReference type="ChEBI" id="CHEBI:57845"/>
        <dbReference type="ChEBI" id="CHEBI:58126"/>
        <dbReference type="EC" id="2.5.1.61"/>
    </reaction>
</comment>
<dbReference type="PIRSF" id="PIRSF001438">
    <property type="entry name" value="4pyrrol_synth_OHMeBilane_synth"/>
    <property type="match status" value="1"/>
</dbReference>
<dbReference type="Proteomes" id="UP000053512">
    <property type="component" value="Unassembled WGS sequence"/>
</dbReference>
<comment type="caution">
    <text evidence="10">The sequence shown here is derived from an EMBL/GenBank/DDBJ whole genome shotgun (WGS) entry which is preliminary data.</text>
</comment>
<dbReference type="Gene3D" id="3.40.190.10">
    <property type="entry name" value="Periplasmic binding protein-like II"/>
    <property type="match status" value="2"/>
</dbReference>
<dbReference type="InterPro" id="IPR036803">
    <property type="entry name" value="Porphobilinogen_deaminase_C_sf"/>
</dbReference>
<evidence type="ECO:0000313" key="11">
    <source>
        <dbReference type="Proteomes" id="UP000053512"/>
    </source>
</evidence>
<keyword evidence="4 7" id="KW-0808">Transferase</keyword>
<dbReference type="SUPFAM" id="SSF54782">
    <property type="entry name" value="Porphobilinogen deaminase (hydroxymethylbilane synthase), C-terminal domain"/>
    <property type="match status" value="1"/>
</dbReference>
<comment type="cofactor">
    <cofactor evidence="7">
        <name>dipyrromethane</name>
        <dbReference type="ChEBI" id="CHEBI:60342"/>
    </cofactor>
    <text evidence="7">Binds 1 dipyrromethane group covalently.</text>
</comment>
<comment type="function">
    <text evidence="1 7">Tetrapolymerization of the monopyrrole PBG into the hydroxymethylbilane pre-uroporphyrinogen in several discrete steps.</text>
</comment>
<dbReference type="GO" id="GO:0004418">
    <property type="term" value="F:hydroxymethylbilane synthase activity"/>
    <property type="evidence" value="ECO:0007669"/>
    <property type="project" value="UniProtKB-UniRule"/>
</dbReference>
<dbReference type="STRING" id="136273.GY22_11070"/>
<evidence type="ECO:0000256" key="7">
    <source>
        <dbReference type="HAMAP-Rule" id="MF_00260"/>
    </source>
</evidence>
<dbReference type="OrthoDB" id="9810298at2"/>
<evidence type="ECO:0000259" key="8">
    <source>
        <dbReference type="Pfam" id="PF01379"/>
    </source>
</evidence>
<dbReference type="FunFam" id="3.40.190.10:FF:000005">
    <property type="entry name" value="Porphobilinogen deaminase"/>
    <property type="match status" value="1"/>
</dbReference>
<dbReference type="eggNOG" id="COG0181">
    <property type="taxonomic scope" value="Bacteria"/>
</dbReference>
<dbReference type="InterPro" id="IPR022419">
    <property type="entry name" value="Porphobilin_deaminase_cofac_BS"/>
</dbReference>
<dbReference type="Gene3D" id="3.30.160.40">
    <property type="entry name" value="Porphobilinogen deaminase, C-terminal domain"/>
    <property type="match status" value="1"/>
</dbReference>
<comment type="similarity">
    <text evidence="2 7">Belongs to the HMBS family.</text>
</comment>
<dbReference type="EC" id="2.5.1.61" evidence="7"/>
<dbReference type="GO" id="GO:0006782">
    <property type="term" value="P:protoporphyrinogen IX biosynthetic process"/>
    <property type="evidence" value="ECO:0007669"/>
    <property type="project" value="UniProtKB-UniRule"/>
</dbReference>
<sequence>MTAAAQELPSFRVGTRGSRLALTQTGTAARAVAAAGGLEPELVTIRTEGDVLTGPLSQMGGTGVFATALRAALLAGSVDLAVHSLKDLPTAPVPGLEVAAVPEREDPRDALCARDGLTLTGLPAGAAVGTGSPRRAAQLRAARPDLEIVDIRGNVGTRLGRVAPGDLDAVVLAASGLRRLGLEDAITELIDPSVMLPAPGQGALALECRTEDASGDAPLAAALAAVDHLETRLAVTAERALLTRLEAGCAAPVGTLARIEDGVLVLDVVVADPDGSRVMRRSGRTAERGVDAARALGFRLGDELLADGAGRLARLTL</sequence>
<dbReference type="HAMAP" id="MF_00260">
    <property type="entry name" value="Porphobil_deam"/>
    <property type="match status" value="1"/>
</dbReference>
<feature type="modified residue" description="S-(dipyrrolylmethanemethyl)cysteine" evidence="7">
    <location>
        <position position="249"/>
    </location>
</feature>
<evidence type="ECO:0000256" key="6">
    <source>
        <dbReference type="ARBA" id="ARBA00048169"/>
    </source>
</evidence>
<evidence type="ECO:0000256" key="3">
    <source>
        <dbReference type="ARBA" id="ARBA00011245"/>
    </source>
</evidence>
<dbReference type="SUPFAM" id="SSF53850">
    <property type="entry name" value="Periplasmic binding protein-like II"/>
    <property type="match status" value="1"/>
</dbReference>
<evidence type="ECO:0000256" key="4">
    <source>
        <dbReference type="ARBA" id="ARBA00022679"/>
    </source>
</evidence>
<evidence type="ECO:0000259" key="9">
    <source>
        <dbReference type="Pfam" id="PF03900"/>
    </source>
</evidence>
<dbReference type="InterPro" id="IPR000860">
    <property type="entry name" value="HemC"/>
</dbReference>
<comment type="miscellaneous">
    <text evidence="7">The porphobilinogen subunits are added to the dipyrromethane group.</text>
</comment>
<keyword evidence="5 7" id="KW-0627">Porphyrin biosynthesis</keyword>
<dbReference type="RefSeq" id="WP_058874844.1">
    <property type="nucleotide sequence ID" value="NZ_LQBK01000033.1"/>
</dbReference>
<dbReference type="Pfam" id="PF01379">
    <property type="entry name" value="Porphobil_deam"/>
    <property type="match status" value="1"/>
</dbReference>